<feature type="binding site" evidence="8">
    <location>
        <position position="168"/>
    </location>
    <ligand>
        <name>Zn(2+)</name>
        <dbReference type="ChEBI" id="CHEBI:29105"/>
        <label>1</label>
    </ligand>
</feature>
<dbReference type="GO" id="GO:0046872">
    <property type="term" value="F:metal ion binding"/>
    <property type="evidence" value="ECO:0007669"/>
    <property type="project" value="UniProtKB-UniRule"/>
</dbReference>
<comment type="similarity">
    <text evidence="1 6">Belongs to the peptidase M42 family.</text>
</comment>
<dbReference type="AlphaFoldDB" id="A0AAT9LCS0"/>
<accession>A0AAT9LCS0</accession>
<organism evidence="9">
    <name type="scientific">Candidatus Fermentithermobacillus carboniphilus</name>
    <dbReference type="NCBI Taxonomy" id="3085328"/>
    <lineage>
        <taxon>Bacteria</taxon>
        <taxon>Bacillati</taxon>
        <taxon>Bacillota</taxon>
        <taxon>Candidatus Fermentithermobacillia</taxon>
        <taxon>Candidatus Fermentithermobacillales</taxon>
        <taxon>Candidatus Fermentithermobacillaceae</taxon>
        <taxon>Candidatus Fermentithermobacillus</taxon>
    </lineage>
</organism>
<reference evidence="9" key="2">
    <citation type="journal article" date="2023" name="Biology">
        <title>Prokaryotic Life Associated with Coal-Fire Gas Vents Revealed by Metagenomics.</title>
        <authorList>
            <person name="Kadnikov V.V."/>
            <person name="Mardanov A.V."/>
            <person name="Beletsky A.V."/>
            <person name="Karnachuk O.V."/>
            <person name="Ravin N.V."/>
        </authorList>
    </citation>
    <scope>NUCLEOTIDE SEQUENCE</scope>
    <source>
        <strain evidence="9">Bu02</strain>
    </source>
</reference>
<sequence>MDLRELTLLSGVSGNEADIRRGITRELESLGVPYELDVLGNIIARKGSKGPKVMVDAHMDEVGLIVTFIEKNGFVRFSAVGGIDPRVLVSKRVLIGKDRVPGVIGAKAIHLQEPKEREQVIPKDQLFIDIGAKSRDEAEKKVKPGDYAIFDTEYEELWPGIIKSKALDDRVGCALLLETLKEPWENIQLYAVFAVQEEVGTRGARVASYAIAPDMGIALEGTVCADIPGTDKEFQATRLGKGAVLSIMDRGSIPSRTMLKELLRLAQENNIPVQFRETTSGGNDAAAIHLAREGCPVASISVPCRYIHTPCSVMSMADFEAAKKLLVLFLKSVEGGFRP</sequence>
<feature type="active site" description="Proton acceptor" evidence="7">
    <location>
        <position position="197"/>
    </location>
</feature>
<feature type="binding site" evidence="8">
    <location>
        <position position="220"/>
    </location>
    <ligand>
        <name>Zn(2+)</name>
        <dbReference type="ChEBI" id="CHEBI:29105"/>
        <label>1</label>
    </ligand>
</feature>
<dbReference type="SUPFAM" id="SSF53187">
    <property type="entry name" value="Zn-dependent exopeptidases"/>
    <property type="match status" value="1"/>
</dbReference>
<evidence type="ECO:0000256" key="6">
    <source>
        <dbReference type="PIRNR" id="PIRNR001123"/>
    </source>
</evidence>
<evidence type="ECO:0000256" key="4">
    <source>
        <dbReference type="ARBA" id="ARBA00022723"/>
    </source>
</evidence>
<gene>
    <name evidence="9" type="ORF">IMF26_07965</name>
</gene>
<dbReference type="SUPFAM" id="SSF101821">
    <property type="entry name" value="Aminopeptidase/glucanase lid domain"/>
    <property type="match status" value="1"/>
</dbReference>
<feature type="binding site" evidence="8">
    <location>
        <position position="168"/>
    </location>
    <ligand>
        <name>Zn(2+)</name>
        <dbReference type="ChEBI" id="CHEBI:29105"/>
        <label>2</label>
    </ligand>
</feature>
<evidence type="ECO:0000256" key="1">
    <source>
        <dbReference type="ARBA" id="ARBA00006272"/>
    </source>
</evidence>
<feature type="binding site" evidence="8">
    <location>
        <position position="198"/>
    </location>
    <ligand>
        <name>Zn(2+)</name>
        <dbReference type="ChEBI" id="CHEBI:29105"/>
        <label>2</label>
    </ligand>
</feature>
<evidence type="ECO:0000256" key="2">
    <source>
        <dbReference type="ARBA" id="ARBA00022438"/>
    </source>
</evidence>
<reference evidence="9" key="1">
    <citation type="submission" date="2020-10" db="EMBL/GenBank/DDBJ databases">
        <authorList>
            <person name="Kadnikov V."/>
            <person name="Beletsky A.V."/>
            <person name="Mardanov A.V."/>
            <person name="Karnachuk O.V."/>
            <person name="Ravin N.V."/>
        </authorList>
    </citation>
    <scope>NUCLEOTIDE SEQUENCE</scope>
    <source>
        <strain evidence="9">Bu02</strain>
    </source>
</reference>
<dbReference type="InterPro" id="IPR051464">
    <property type="entry name" value="Peptidase_M42_aminopept"/>
</dbReference>
<dbReference type="EMBL" id="CP062796">
    <property type="protein sequence ID" value="QUL97998.1"/>
    <property type="molecule type" value="Genomic_DNA"/>
</dbReference>
<keyword evidence="5" id="KW-0378">Hydrolase</keyword>
<evidence type="ECO:0000256" key="3">
    <source>
        <dbReference type="ARBA" id="ARBA00022670"/>
    </source>
</evidence>
<dbReference type="GO" id="GO:0004177">
    <property type="term" value="F:aminopeptidase activity"/>
    <property type="evidence" value="ECO:0007669"/>
    <property type="project" value="UniProtKB-UniRule"/>
</dbReference>
<evidence type="ECO:0000256" key="7">
    <source>
        <dbReference type="PIRSR" id="PIRSR001123-1"/>
    </source>
</evidence>
<dbReference type="CDD" id="cd05656">
    <property type="entry name" value="M42_Frv"/>
    <property type="match status" value="1"/>
</dbReference>
<dbReference type="Pfam" id="PF05343">
    <property type="entry name" value="Peptidase_M42"/>
    <property type="match status" value="1"/>
</dbReference>
<dbReference type="GO" id="GO:0006508">
    <property type="term" value="P:proteolysis"/>
    <property type="evidence" value="ECO:0007669"/>
    <property type="project" value="UniProtKB-KW"/>
</dbReference>
<dbReference type="PANTHER" id="PTHR32481">
    <property type="entry name" value="AMINOPEPTIDASE"/>
    <property type="match status" value="1"/>
</dbReference>
<keyword evidence="4 8" id="KW-0479">Metal-binding</keyword>
<dbReference type="Gene3D" id="3.40.630.10">
    <property type="entry name" value="Zn peptidases"/>
    <property type="match status" value="1"/>
</dbReference>
<keyword evidence="3" id="KW-0645">Protease</keyword>
<feature type="binding site" evidence="8">
    <location>
        <position position="308"/>
    </location>
    <ligand>
        <name>Zn(2+)</name>
        <dbReference type="ChEBI" id="CHEBI:29105"/>
        <label>2</label>
    </ligand>
</feature>
<evidence type="ECO:0000256" key="8">
    <source>
        <dbReference type="PIRSR" id="PIRSR001123-2"/>
    </source>
</evidence>
<comment type="cofactor">
    <cofactor evidence="8">
        <name>a divalent metal cation</name>
        <dbReference type="ChEBI" id="CHEBI:60240"/>
    </cofactor>
    <text evidence="8">Binds 2 divalent metal cations per subunit.</text>
</comment>
<dbReference type="InterPro" id="IPR008007">
    <property type="entry name" value="Peptidase_M42"/>
</dbReference>
<dbReference type="PANTHER" id="PTHR32481:SF0">
    <property type="entry name" value="AMINOPEPTIDASE YPDE-RELATED"/>
    <property type="match status" value="1"/>
</dbReference>
<dbReference type="KEGG" id="fcz:IMF26_07965"/>
<proteinExistence type="inferred from homology"/>
<feature type="binding site" evidence="8">
    <location>
        <position position="58"/>
    </location>
    <ligand>
        <name>Zn(2+)</name>
        <dbReference type="ChEBI" id="CHEBI:29105"/>
        <label>1</label>
    </ligand>
</feature>
<evidence type="ECO:0000313" key="9">
    <source>
        <dbReference type="EMBL" id="QUL97998.1"/>
    </source>
</evidence>
<evidence type="ECO:0000256" key="5">
    <source>
        <dbReference type="ARBA" id="ARBA00022801"/>
    </source>
</evidence>
<keyword evidence="2" id="KW-0031">Aminopeptidase</keyword>
<name>A0AAT9LCS0_9FIRM</name>
<dbReference type="PIRSF" id="PIRSF001123">
    <property type="entry name" value="PepA_GA"/>
    <property type="match status" value="1"/>
</dbReference>
<dbReference type="Gene3D" id="2.40.30.40">
    <property type="entry name" value="Peptidase M42, domain 2"/>
    <property type="match status" value="1"/>
</dbReference>
<dbReference type="InterPro" id="IPR023367">
    <property type="entry name" value="Peptidase_M42_dom2"/>
</dbReference>
<protein>
    <submittedName>
        <fullName evidence="9">M42 family metallopeptidase</fullName>
    </submittedName>
</protein>